<dbReference type="AlphaFoldDB" id="A0A8H6YV92"/>
<organism evidence="1 2">
    <name type="scientific">Mycena venus</name>
    <dbReference type="NCBI Taxonomy" id="2733690"/>
    <lineage>
        <taxon>Eukaryota</taxon>
        <taxon>Fungi</taxon>
        <taxon>Dikarya</taxon>
        <taxon>Basidiomycota</taxon>
        <taxon>Agaricomycotina</taxon>
        <taxon>Agaricomycetes</taxon>
        <taxon>Agaricomycetidae</taxon>
        <taxon>Agaricales</taxon>
        <taxon>Marasmiineae</taxon>
        <taxon>Mycenaceae</taxon>
        <taxon>Mycena</taxon>
    </lineage>
</organism>
<evidence type="ECO:0000313" key="2">
    <source>
        <dbReference type="Proteomes" id="UP000620124"/>
    </source>
</evidence>
<sequence length="644" mass="71769">MAVYLPDEIISEILSPALKVSDEAFSDTSPTSNPFAHYSESSSAFLLVCKAWLRVATPLLYHVVVLRSKAQAAALDVALRENPELGRFIKKLRVEGGYGGPMLKIIKAAPNITDLFCSINIWSSDNVSGLVRALPTMNPIRVIMFDTPYHGTRNKNSQLLLDTLKICVQKEWKNLAVFELPYSSHYSSTTLLAISSSLKEAPALKTLVVPAMRLFGPTPPEHLVMIAENPSLQSIELRPPTNPRFAADLVAPLSAAFTHSSLRGLVKIPENPGPPVSRTPTPPPSMSLLQYSTGSVPEKIWDRILRFAMARDVEWKSQPRPFWLVSKKFARLALPYLKESLLFQSPFDYDDFLDKLPIEPSLRTQVRTLYIRAHANINLRPIFGINLVNIVCLNPVTVTLKVFSDLVKFRGSTLRRLEGIHVTKSTKLGDPAVFSHFTNIRSLSLGFKIPFATSTSVPSGALATLEQLKLTNFDLSVMPIFSQMDLPALRQAAFPIDNVGLGDFLTKHGSKLQALTISVATHRLVDIFDACPALVDLTVVCGSAVPDSSRYSCSVNSSALETIQFETDGRIRGAERKWASFFNRLNIDTFPALRQIAVPCIRWPTTEHDIEKSSWVRWADRLLDRNVKLADKQGVCWRRRLKKK</sequence>
<comment type="caution">
    <text evidence="1">The sequence shown here is derived from an EMBL/GenBank/DDBJ whole genome shotgun (WGS) entry which is preliminary data.</text>
</comment>
<protein>
    <submittedName>
        <fullName evidence="1">F-box domain-containing protein</fullName>
    </submittedName>
</protein>
<dbReference type="EMBL" id="JACAZI010000003">
    <property type="protein sequence ID" value="KAF7365446.1"/>
    <property type="molecule type" value="Genomic_DNA"/>
</dbReference>
<accession>A0A8H6YV92</accession>
<dbReference type="Proteomes" id="UP000620124">
    <property type="component" value="Unassembled WGS sequence"/>
</dbReference>
<reference evidence="1" key="1">
    <citation type="submission" date="2020-05" db="EMBL/GenBank/DDBJ databases">
        <title>Mycena genomes resolve the evolution of fungal bioluminescence.</title>
        <authorList>
            <person name="Tsai I.J."/>
        </authorList>
    </citation>
    <scope>NUCLEOTIDE SEQUENCE</scope>
    <source>
        <strain evidence="1">CCC161011</strain>
    </source>
</reference>
<dbReference type="OrthoDB" id="2908272at2759"/>
<evidence type="ECO:0000313" key="1">
    <source>
        <dbReference type="EMBL" id="KAF7365446.1"/>
    </source>
</evidence>
<gene>
    <name evidence="1" type="ORF">MVEN_00417600</name>
</gene>
<proteinExistence type="predicted"/>
<name>A0A8H6YV92_9AGAR</name>
<keyword evidence="2" id="KW-1185">Reference proteome</keyword>